<feature type="transmembrane region" description="Helical" evidence="2">
    <location>
        <begin position="66"/>
        <end position="90"/>
    </location>
</feature>
<keyword evidence="1" id="KW-0175">Coiled coil</keyword>
<evidence type="ECO:0000313" key="4">
    <source>
        <dbReference type="Proteomes" id="UP000281415"/>
    </source>
</evidence>
<keyword evidence="2" id="KW-0472">Membrane</keyword>
<reference evidence="4" key="1">
    <citation type="submission" date="2018-08" db="EMBL/GenBank/DDBJ databases">
        <authorList>
            <person name="Showalter R."/>
            <person name="Adat I."/>
            <person name="Raab R."/>
            <person name="Temple L."/>
        </authorList>
    </citation>
    <scope>NUCLEOTIDE SEQUENCE [LARGE SCALE GENOMIC DNA]</scope>
</reference>
<sequence>MPELQEVANVEQIRQDILELKANDRNQEQRISQLERTTDKHDQQIMAVTEKLSKIDENTTWIKRTIMGAIVTTVTGTVITGVLAIVWNMIQN</sequence>
<dbReference type="InterPro" id="IPR019715">
    <property type="entry name" value="Haemolysin_XhlA"/>
</dbReference>
<dbReference type="Gene3D" id="1.20.5.340">
    <property type="match status" value="1"/>
</dbReference>
<evidence type="ECO:0000313" key="3">
    <source>
        <dbReference type="EMBL" id="AYD80953.1"/>
    </source>
</evidence>
<feature type="coiled-coil region" evidence="1">
    <location>
        <begin position="10"/>
        <end position="37"/>
    </location>
</feature>
<organism evidence="3 4">
    <name type="scientific">Bacillus phage Ray17</name>
    <dbReference type="NCBI Taxonomy" id="2315627"/>
    <lineage>
        <taxon>Viruses</taxon>
        <taxon>Duplodnaviria</taxon>
        <taxon>Heunggongvirae</taxon>
        <taxon>Uroviricota</taxon>
        <taxon>Caudoviricetes</taxon>
        <taxon>Trautnerviridae</taxon>
        <taxon>Polsinellivirinae</taxon>
        <taxon>Splendidredvirus</taxon>
        <taxon>Splendidredvirus ray17</taxon>
    </lineage>
</organism>
<dbReference type="Pfam" id="PF10779">
    <property type="entry name" value="XhlA"/>
    <property type="match status" value="1"/>
</dbReference>
<proteinExistence type="predicted"/>
<keyword evidence="4" id="KW-1185">Reference proteome</keyword>
<dbReference type="Proteomes" id="UP000281415">
    <property type="component" value="Segment"/>
</dbReference>
<keyword evidence="2" id="KW-1133">Transmembrane helix</keyword>
<name>A0A386K754_9CAUD</name>
<protein>
    <submittedName>
        <fullName evidence="3">Tail protein</fullName>
    </submittedName>
</protein>
<evidence type="ECO:0000256" key="2">
    <source>
        <dbReference type="SAM" id="Phobius"/>
    </source>
</evidence>
<accession>A0A386K754</accession>
<dbReference type="EMBL" id="MH752385">
    <property type="protein sequence ID" value="AYD80953.1"/>
    <property type="molecule type" value="Genomic_DNA"/>
</dbReference>
<gene>
    <name evidence="3" type="ORF">Ray17_52</name>
</gene>
<keyword evidence="2" id="KW-0812">Transmembrane</keyword>
<evidence type="ECO:0000256" key="1">
    <source>
        <dbReference type="SAM" id="Coils"/>
    </source>
</evidence>